<reference evidence="1 2" key="1">
    <citation type="submission" date="2019-11" db="EMBL/GenBank/DDBJ databases">
        <title>Whole genome sequence of Oryza granulata.</title>
        <authorList>
            <person name="Li W."/>
        </authorList>
    </citation>
    <scope>NUCLEOTIDE SEQUENCE [LARGE SCALE GENOMIC DNA]</scope>
    <source>
        <strain evidence="2">cv. Menghai</strain>
        <tissue evidence="1">Leaf</tissue>
    </source>
</reference>
<evidence type="ECO:0000313" key="1">
    <source>
        <dbReference type="EMBL" id="KAF0897671.1"/>
    </source>
</evidence>
<dbReference type="PANTHER" id="PTHR31696">
    <property type="entry name" value="PROTEIN MIZU-KUSSEI 1"/>
    <property type="match status" value="1"/>
</dbReference>
<dbReference type="GO" id="GO:0010274">
    <property type="term" value="P:hydrotropism"/>
    <property type="evidence" value="ECO:0007669"/>
    <property type="project" value="InterPro"/>
</dbReference>
<dbReference type="InterPro" id="IPR006460">
    <property type="entry name" value="MIZ1-like_pln"/>
</dbReference>
<dbReference type="Proteomes" id="UP000479710">
    <property type="component" value="Unassembled WGS sequence"/>
</dbReference>
<organism evidence="1 2">
    <name type="scientific">Oryza meyeriana var. granulata</name>
    <dbReference type="NCBI Taxonomy" id="110450"/>
    <lineage>
        <taxon>Eukaryota</taxon>
        <taxon>Viridiplantae</taxon>
        <taxon>Streptophyta</taxon>
        <taxon>Embryophyta</taxon>
        <taxon>Tracheophyta</taxon>
        <taxon>Spermatophyta</taxon>
        <taxon>Magnoliopsida</taxon>
        <taxon>Liliopsida</taxon>
        <taxon>Poales</taxon>
        <taxon>Poaceae</taxon>
        <taxon>BOP clade</taxon>
        <taxon>Oryzoideae</taxon>
        <taxon>Oryzeae</taxon>
        <taxon>Oryzinae</taxon>
        <taxon>Oryza</taxon>
        <taxon>Oryza meyeriana</taxon>
    </lineage>
</organism>
<proteinExistence type="predicted"/>
<dbReference type="OrthoDB" id="672310at2759"/>
<gene>
    <name evidence="1" type="ORF">E2562_000389</name>
</gene>
<dbReference type="PANTHER" id="PTHR31696:SF4">
    <property type="entry name" value="OS08G0171800 PROTEIN"/>
    <property type="match status" value="1"/>
</dbReference>
<protein>
    <submittedName>
        <fullName evidence="1">Uncharacterized protein</fullName>
    </submittedName>
</protein>
<evidence type="ECO:0000313" key="2">
    <source>
        <dbReference type="Proteomes" id="UP000479710"/>
    </source>
</evidence>
<accession>A0A6G1CC89</accession>
<sequence length="68" mass="7356">MFCNGRKTGFAVRREATDDDLAVMETLRPVSMGAGVLPGSRSGEWKAALGELVMAAVWSSLIRTKLRS</sequence>
<name>A0A6G1CC89_9ORYZ</name>
<keyword evidence="2" id="KW-1185">Reference proteome</keyword>
<dbReference type="AlphaFoldDB" id="A0A6G1CC89"/>
<dbReference type="Pfam" id="PF04759">
    <property type="entry name" value="DUF617"/>
    <property type="match status" value="1"/>
</dbReference>
<dbReference type="EMBL" id="SPHZ02000009">
    <property type="protein sequence ID" value="KAF0897671.1"/>
    <property type="molecule type" value="Genomic_DNA"/>
</dbReference>
<comment type="caution">
    <text evidence="1">The sequence shown here is derived from an EMBL/GenBank/DDBJ whole genome shotgun (WGS) entry which is preliminary data.</text>
</comment>